<dbReference type="Proteomes" id="UP000238823">
    <property type="component" value="Unassembled WGS sequence"/>
</dbReference>
<comment type="subcellular location">
    <subcellularLocation>
        <location evidence="1">Membrane</location>
        <topology evidence="1">Single-pass membrane protein</topology>
    </subcellularLocation>
</comment>
<dbReference type="PROSITE" id="PS00409">
    <property type="entry name" value="PROKAR_NTER_METHYL"/>
    <property type="match status" value="1"/>
</dbReference>
<dbReference type="NCBIfam" id="TIGR02532">
    <property type="entry name" value="IV_pilin_GFxxxE"/>
    <property type="match status" value="1"/>
</dbReference>
<dbReference type="Pfam" id="PF07963">
    <property type="entry name" value="N_methyl"/>
    <property type="match status" value="1"/>
</dbReference>
<sequence>MKKIDIKQLKSAKGFTLIELMIVVAILGILAVVAVPALQKYMRRAKTAEAKTQLAKIYDSASSFFKSEHADRGATAFIGDGGAVEDMAPHRCPHPDGVPTGGEASITPALATNCNQGPGGRCIPATGGGPAGYYDIADWNDNAVWNGLNYLQEQGHYFHYNFVATNEIVGYGRCQFTAQAFADLDDDAVYSTYERSGAGDQQGVNAAIGLYVDQEVE</sequence>
<name>A0A2S9Y7X6_9BACT</name>
<accession>A0A2S9Y7X6</accession>
<evidence type="ECO:0000313" key="8">
    <source>
        <dbReference type="Proteomes" id="UP000238823"/>
    </source>
</evidence>
<evidence type="ECO:0000313" key="7">
    <source>
        <dbReference type="EMBL" id="PRQ01121.1"/>
    </source>
</evidence>
<dbReference type="InterPro" id="IPR045584">
    <property type="entry name" value="Pilin-like"/>
</dbReference>
<dbReference type="Gene3D" id="3.30.700.10">
    <property type="entry name" value="Glycoprotein, Type 4 Pilin"/>
    <property type="match status" value="1"/>
</dbReference>
<keyword evidence="5 6" id="KW-0472">Membrane</keyword>
<comment type="caution">
    <text evidence="7">The sequence shown here is derived from an EMBL/GenBank/DDBJ whole genome shotgun (WGS) entry which is preliminary data.</text>
</comment>
<gene>
    <name evidence="7" type="primary">pilE_2</name>
    <name evidence="7" type="ORF">ENSA7_57260</name>
</gene>
<keyword evidence="2" id="KW-0488">Methylation</keyword>
<keyword evidence="3 6" id="KW-0812">Transmembrane</keyword>
<protein>
    <submittedName>
        <fullName evidence="7">Fimbrial protein</fullName>
    </submittedName>
</protein>
<dbReference type="InterPro" id="IPR012902">
    <property type="entry name" value="N_methyl_site"/>
</dbReference>
<evidence type="ECO:0000256" key="3">
    <source>
        <dbReference type="ARBA" id="ARBA00022692"/>
    </source>
</evidence>
<evidence type="ECO:0000256" key="5">
    <source>
        <dbReference type="ARBA" id="ARBA00023136"/>
    </source>
</evidence>
<evidence type="ECO:0000256" key="4">
    <source>
        <dbReference type="ARBA" id="ARBA00022989"/>
    </source>
</evidence>
<feature type="transmembrane region" description="Helical" evidence="6">
    <location>
        <begin position="20"/>
        <end position="38"/>
    </location>
</feature>
<keyword evidence="4 6" id="KW-1133">Transmembrane helix</keyword>
<dbReference type="OrthoDB" id="5505925at2"/>
<dbReference type="RefSeq" id="WP_106092599.1">
    <property type="nucleotide sequence ID" value="NZ_PVNL01000117.1"/>
</dbReference>
<dbReference type="GO" id="GO:0016020">
    <property type="term" value="C:membrane"/>
    <property type="evidence" value="ECO:0007669"/>
    <property type="project" value="UniProtKB-SubCell"/>
</dbReference>
<reference evidence="7 8" key="1">
    <citation type="submission" date="2018-03" db="EMBL/GenBank/DDBJ databases">
        <title>Draft Genome Sequences of the Obligatory Marine Myxobacteria Enhygromyxa salina SWB007.</title>
        <authorList>
            <person name="Poehlein A."/>
            <person name="Moghaddam J.A."/>
            <person name="Harms H."/>
            <person name="Alanjari M."/>
            <person name="Koenig G.M."/>
            <person name="Daniel R."/>
            <person name="Schaeberle T.F."/>
        </authorList>
    </citation>
    <scope>NUCLEOTIDE SEQUENCE [LARGE SCALE GENOMIC DNA]</scope>
    <source>
        <strain evidence="7 8">SWB007</strain>
    </source>
</reference>
<evidence type="ECO:0000256" key="1">
    <source>
        <dbReference type="ARBA" id="ARBA00004167"/>
    </source>
</evidence>
<evidence type="ECO:0000256" key="2">
    <source>
        <dbReference type="ARBA" id="ARBA00022481"/>
    </source>
</evidence>
<dbReference type="AlphaFoldDB" id="A0A2S9Y7X6"/>
<dbReference type="PANTHER" id="PTHR30093:SF44">
    <property type="entry name" value="TYPE II SECRETION SYSTEM CORE PROTEIN G"/>
    <property type="match status" value="1"/>
</dbReference>
<organism evidence="7 8">
    <name type="scientific">Enhygromyxa salina</name>
    <dbReference type="NCBI Taxonomy" id="215803"/>
    <lineage>
        <taxon>Bacteria</taxon>
        <taxon>Pseudomonadati</taxon>
        <taxon>Myxococcota</taxon>
        <taxon>Polyangia</taxon>
        <taxon>Nannocystales</taxon>
        <taxon>Nannocystaceae</taxon>
        <taxon>Enhygromyxa</taxon>
    </lineage>
</organism>
<dbReference type="PANTHER" id="PTHR30093">
    <property type="entry name" value="GENERAL SECRETION PATHWAY PROTEIN G"/>
    <property type="match status" value="1"/>
</dbReference>
<dbReference type="SUPFAM" id="SSF54523">
    <property type="entry name" value="Pili subunits"/>
    <property type="match status" value="1"/>
</dbReference>
<dbReference type="EMBL" id="PVNL01000117">
    <property type="protein sequence ID" value="PRQ01121.1"/>
    <property type="molecule type" value="Genomic_DNA"/>
</dbReference>
<evidence type="ECO:0000256" key="6">
    <source>
        <dbReference type="SAM" id="Phobius"/>
    </source>
</evidence>
<proteinExistence type="predicted"/>